<dbReference type="Proteomes" id="UP000789707">
    <property type="component" value="Unassembled WGS sequence"/>
</dbReference>
<comment type="caution">
    <text evidence="1">The sequence shown here is derived from an EMBL/GenBank/DDBJ whole genome shotgun (WGS) entry which is preliminary data.</text>
</comment>
<evidence type="ECO:0008006" key="3">
    <source>
        <dbReference type="Google" id="ProtNLM"/>
    </source>
</evidence>
<dbReference type="RefSeq" id="WP_230097200.1">
    <property type="nucleotide sequence ID" value="NZ_CAKKNS010000007.1"/>
</dbReference>
<dbReference type="Pfam" id="PF07751">
    <property type="entry name" value="Abi_2"/>
    <property type="match status" value="1"/>
</dbReference>
<protein>
    <recommendedName>
        <fullName evidence="3">Abortive infection bacteriophage resistance protein</fullName>
    </recommendedName>
</protein>
<evidence type="ECO:0000313" key="2">
    <source>
        <dbReference type="Proteomes" id="UP000789707"/>
    </source>
</evidence>
<accession>A0ABM8Z8W0</accession>
<dbReference type="EMBL" id="CAKKNS010000007">
    <property type="protein sequence ID" value="CAH0417168.1"/>
    <property type="molecule type" value="Genomic_DNA"/>
</dbReference>
<name>A0ABM8Z8W0_9LACO</name>
<proteinExistence type="predicted"/>
<keyword evidence="2" id="KW-1185">Reference proteome</keyword>
<reference evidence="1 2" key="1">
    <citation type="submission" date="2021-11" db="EMBL/GenBank/DDBJ databases">
        <authorList>
            <person name="Depoorter E."/>
        </authorList>
    </citation>
    <scope>NUCLEOTIDE SEQUENCE [LARGE SCALE GENOMIC DNA]</scope>
    <source>
        <strain evidence="1 2">LMG 24289</strain>
    </source>
</reference>
<evidence type="ECO:0000313" key="1">
    <source>
        <dbReference type="EMBL" id="CAH0417168.1"/>
    </source>
</evidence>
<sequence>MTIELAQLDFKSQLELFRDRGMEGINVNEERQLKTISSIGYYSLKSYAYPFYDSETKTYNGITFSQIVARYYRDKRFKQNILQAIEDIEVTLNTKISYYMGENYGPFGYQNFYKWCQNSGKNRYLKNVQIDKFFLENEKLKFLSSLQSAVKKSSNKDIKAFNSQSNDVFPPIWLLVNTFTLGQSIHILKLMNNDNRKKIAEDFNCTFKELISWLDCINLIRNICCHNGNLIDLTIRTKPKVPSGAESFIQINDNEATNKIALPIVIIVYLIKEINTKYKFTDLTSSLLSLFNGVNDDAYGFKNKDVIFELFGEEKKTSSQIKLETIKECLSVCNFEDLEEVEKLIEKRHRRLLARKNRK</sequence>
<dbReference type="InterPro" id="IPR011664">
    <property type="entry name" value="Abi_system_AbiD/AbiF-like"/>
</dbReference>
<gene>
    <name evidence="1" type="ORF">WFA24289_01497</name>
</gene>
<organism evidence="1 2">
    <name type="scientific">Periweissella fabaria</name>
    <dbReference type="NCBI Taxonomy" id="546157"/>
    <lineage>
        <taxon>Bacteria</taxon>
        <taxon>Bacillati</taxon>
        <taxon>Bacillota</taxon>
        <taxon>Bacilli</taxon>
        <taxon>Lactobacillales</taxon>
        <taxon>Lactobacillaceae</taxon>
        <taxon>Periweissella</taxon>
    </lineage>
</organism>